<evidence type="ECO:0000313" key="1">
    <source>
        <dbReference type="EMBL" id="KAI4316041.1"/>
    </source>
</evidence>
<dbReference type="EMBL" id="CM039435">
    <property type="protein sequence ID" value="KAI4316041.1"/>
    <property type="molecule type" value="Genomic_DNA"/>
</dbReference>
<organism evidence="1 2">
    <name type="scientific">Bauhinia variegata</name>
    <name type="common">Purple orchid tree</name>
    <name type="synonym">Phanera variegata</name>
    <dbReference type="NCBI Taxonomy" id="167791"/>
    <lineage>
        <taxon>Eukaryota</taxon>
        <taxon>Viridiplantae</taxon>
        <taxon>Streptophyta</taxon>
        <taxon>Embryophyta</taxon>
        <taxon>Tracheophyta</taxon>
        <taxon>Spermatophyta</taxon>
        <taxon>Magnoliopsida</taxon>
        <taxon>eudicotyledons</taxon>
        <taxon>Gunneridae</taxon>
        <taxon>Pentapetalae</taxon>
        <taxon>rosids</taxon>
        <taxon>fabids</taxon>
        <taxon>Fabales</taxon>
        <taxon>Fabaceae</taxon>
        <taxon>Cercidoideae</taxon>
        <taxon>Cercideae</taxon>
        <taxon>Bauhiniinae</taxon>
        <taxon>Bauhinia</taxon>
    </lineage>
</organism>
<gene>
    <name evidence="1" type="ORF">L6164_024059</name>
</gene>
<proteinExistence type="predicted"/>
<reference evidence="1 2" key="1">
    <citation type="journal article" date="2022" name="DNA Res.">
        <title>Chromosomal-level genome assembly of the orchid tree Bauhinia variegata (Leguminosae; Cercidoideae) supports the allotetraploid origin hypothesis of Bauhinia.</title>
        <authorList>
            <person name="Zhong Y."/>
            <person name="Chen Y."/>
            <person name="Zheng D."/>
            <person name="Pang J."/>
            <person name="Liu Y."/>
            <person name="Luo S."/>
            <person name="Meng S."/>
            <person name="Qian L."/>
            <person name="Wei D."/>
            <person name="Dai S."/>
            <person name="Zhou R."/>
        </authorList>
    </citation>
    <scope>NUCLEOTIDE SEQUENCE [LARGE SCALE GENOMIC DNA]</scope>
    <source>
        <strain evidence="1">BV-YZ2020</strain>
    </source>
</reference>
<accession>A0ACB9LWM1</accession>
<keyword evidence="2" id="KW-1185">Reference proteome</keyword>
<sequence>MAAEAIAGDVAADIIASIIKKAATQAQYVFSFSNFVETLEKEKQELMAKQGGIEENAVRAHRRAETIDAEVQKWLEVAENLKKEVDELQEQIYMHKAAWCCPNFIQRYRLGRRVAKKTEQLTQLKGKCTFGVLSRPATLQGIKYYSSEGFISFESRKRVYDQIMETLKDDGIHRIGVHGMGGCGKTTLIKEVGKDAEELGLFEKVLLLVVSNNPDIRNMQDSLAGSLDFKFKTEKTEPERARRLSMVLSKWGRILVILDDVWKKLNFEEIGIPNSCYILLTTRELSVCNTMECQEIVSLSLLNETESWDLFQNCAGITKENFDTFKALGQEIANECNRLPVAIAALAGSLKGKELVDWKDTRDKLRDSEPVDIESGLQNPYKCLQVSYDNLVKAEFKLLFLLCSVFPEDSEIPEELLTRFAMGLGLFGKIHSNERTRNQVSVAINKLVGSCLLLKGDEINTIKMHDLVHDIALQIANTENKMIASIEGCKEELEEHLNSNDSQIRYLYWEMDKFPDQLNCPKLELLFIIKDPENQLEIPEEFFKGKKELRVLALISEYYFNDPILRLSKSVQYLTNLRYLHLQGWQLDDMSSIGSRVKIESLKLHYCLFHELPDGLANLKNLRLLDMVGCKTERNPYEVIKRCLQLEELYFVMNEWRDIGENRVEFPGKFQRYHIEIGSNIEEFDYTDYSTKRYLSIIDDDTQFSTAIVDALIRRAEVLSLGGIHKGCSIIPAFVQKIGGGGHE</sequence>
<protein>
    <submittedName>
        <fullName evidence="1">Uncharacterized protein</fullName>
    </submittedName>
</protein>
<evidence type="ECO:0000313" key="2">
    <source>
        <dbReference type="Proteomes" id="UP000828941"/>
    </source>
</evidence>
<comment type="caution">
    <text evidence="1">The sequence shown here is derived from an EMBL/GenBank/DDBJ whole genome shotgun (WGS) entry which is preliminary data.</text>
</comment>
<name>A0ACB9LWM1_BAUVA</name>
<dbReference type="Proteomes" id="UP000828941">
    <property type="component" value="Chromosome 10"/>
</dbReference>